<dbReference type="GO" id="GO:0022857">
    <property type="term" value="F:transmembrane transporter activity"/>
    <property type="evidence" value="ECO:0007669"/>
    <property type="project" value="InterPro"/>
</dbReference>
<accession>A0A6I6JXE1</accession>
<feature type="transmembrane region" description="Helical" evidence="6">
    <location>
        <begin position="12"/>
        <end position="36"/>
    </location>
</feature>
<evidence type="ECO:0000256" key="5">
    <source>
        <dbReference type="ARBA" id="ARBA00023136"/>
    </source>
</evidence>
<feature type="transmembrane region" description="Helical" evidence="6">
    <location>
        <begin position="157"/>
        <end position="179"/>
    </location>
</feature>
<dbReference type="GO" id="GO:0005886">
    <property type="term" value="C:plasma membrane"/>
    <property type="evidence" value="ECO:0007669"/>
    <property type="project" value="UniProtKB-SubCell"/>
</dbReference>
<evidence type="ECO:0000313" key="8">
    <source>
        <dbReference type="Proteomes" id="UP000428260"/>
    </source>
</evidence>
<dbReference type="Proteomes" id="UP000428260">
    <property type="component" value="Chromosome"/>
</dbReference>
<dbReference type="KEGG" id="mcos:GM418_19720"/>
<keyword evidence="4 6" id="KW-1133">Transmembrane helix</keyword>
<feature type="transmembrane region" description="Helical" evidence="6">
    <location>
        <begin position="191"/>
        <end position="209"/>
    </location>
</feature>
<keyword evidence="8" id="KW-1185">Reference proteome</keyword>
<feature type="transmembrane region" description="Helical" evidence="6">
    <location>
        <begin position="351"/>
        <end position="368"/>
    </location>
</feature>
<feature type="transmembrane region" description="Helical" evidence="6">
    <location>
        <begin position="125"/>
        <end position="145"/>
    </location>
</feature>
<organism evidence="7 8">
    <name type="scientific">Maribellus comscasis</name>
    <dbReference type="NCBI Taxonomy" id="2681766"/>
    <lineage>
        <taxon>Bacteria</taxon>
        <taxon>Pseudomonadati</taxon>
        <taxon>Bacteroidota</taxon>
        <taxon>Bacteroidia</taxon>
        <taxon>Marinilabiliales</taxon>
        <taxon>Prolixibacteraceae</taxon>
        <taxon>Maribellus</taxon>
    </lineage>
</organism>
<dbReference type="InterPro" id="IPR002293">
    <property type="entry name" value="AA/rel_permease1"/>
</dbReference>
<proteinExistence type="predicted"/>
<name>A0A6I6JXE1_9BACT</name>
<evidence type="ECO:0000256" key="4">
    <source>
        <dbReference type="ARBA" id="ARBA00022989"/>
    </source>
</evidence>
<dbReference type="PIRSF" id="PIRSF006060">
    <property type="entry name" value="AA_transporter"/>
    <property type="match status" value="1"/>
</dbReference>
<evidence type="ECO:0000256" key="6">
    <source>
        <dbReference type="SAM" id="Phobius"/>
    </source>
</evidence>
<dbReference type="EMBL" id="CP046401">
    <property type="protein sequence ID" value="QGY45820.1"/>
    <property type="molecule type" value="Genomic_DNA"/>
</dbReference>
<feature type="transmembrane region" description="Helical" evidence="6">
    <location>
        <begin position="82"/>
        <end position="101"/>
    </location>
</feature>
<dbReference type="Gene3D" id="1.20.1740.10">
    <property type="entry name" value="Amino acid/polyamine transporter I"/>
    <property type="match status" value="1"/>
</dbReference>
<reference evidence="7 8" key="1">
    <citation type="submission" date="2019-11" db="EMBL/GenBank/DDBJ databases">
        <authorList>
            <person name="Zheng R.K."/>
            <person name="Sun C.M."/>
        </authorList>
    </citation>
    <scope>NUCLEOTIDE SEQUENCE [LARGE SCALE GENOMIC DNA]</scope>
    <source>
        <strain evidence="7 8">WC007</strain>
    </source>
</reference>
<dbReference type="InterPro" id="IPR050367">
    <property type="entry name" value="APC_superfamily"/>
</dbReference>
<protein>
    <submittedName>
        <fullName evidence="7">Amino acid permease</fullName>
    </submittedName>
</protein>
<feature type="transmembrane region" description="Helical" evidence="6">
    <location>
        <begin position="405"/>
        <end position="421"/>
    </location>
</feature>
<comment type="subcellular location">
    <subcellularLocation>
        <location evidence="1">Cell membrane</location>
        <topology evidence="1">Multi-pass membrane protein</topology>
    </subcellularLocation>
</comment>
<gene>
    <name evidence="7" type="ORF">GM418_19720</name>
</gene>
<keyword evidence="5 6" id="KW-0472">Membrane</keyword>
<feature type="transmembrane region" description="Helical" evidence="6">
    <location>
        <begin position="42"/>
        <end position="62"/>
    </location>
</feature>
<feature type="transmembrane region" description="Helical" evidence="6">
    <location>
        <begin position="328"/>
        <end position="345"/>
    </location>
</feature>
<sequence>MMNDYKKNSLTLTGAVSMGTGVMIGAGIFALLGQVAELSGKLFPVAFVVGAVISAFSAYSYIKLSNAFPSAGGIGMYLKKEYGKTTFTAFAALLMTFSMIINESLVARTFGAYVMQLFDVGKNTFWVPVLGVALIVLAFVVNISGNKLIEKSSFTMAVLKIVGLAILAIGGLWASGLSFQETIPTSLPDKSVASFIGALALTILAYKGFTTITNSGDEIKKPHKNVGRAIIISIAICVALYYLVAISVASSLSIEEIIKARDYSLAEAARPAFGKYGVWVTVGVAIIATISGIIASIFAVSRMTAMLTEMKLIPHSHLGMSGRIQKHMLVYIAGLAILLTILFDLSRIASLGAIFYLVMDIGIHYGLLKNLRKKVDFKPAIVITAIALDTIVLTGFVLTKAKSDLTIILVSVGIMLVIYLGEKWFLSRQKESD</sequence>
<evidence type="ECO:0000256" key="2">
    <source>
        <dbReference type="ARBA" id="ARBA00022475"/>
    </source>
</evidence>
<evidence type="ECO:0000313" key="7">
    <source>
        <dbReference type="EMBL" id="QGY45820.1"/>
    </source>
</evidence>
<dbReference type="PANTHER" id="PTHR42770">
    <property type="entry name" value="AMINO ACID TRANSPORTER-RELATED"/>
    <property type="match status" value="1"/>
</dbReference>
<evidence type="ECO:0000256" key="1">
    <source>
        <dbReference type="ARBA" id="ARBA00004651"/>
    </source>
</evidence>
<feature type="transmembrane region" description="Helical" evidence="6">
    <location>
        <begin position="276"/>
        <end position="300"/>
    </location>
</feature>
<evidence type="ECO:0000256" key="3">
    <source>
        <dbReference type="ARBA" id="ARBA00022692"/>
    </source>
</evidence>
<dbReference type="AlphaFoldDB" id="A0A6I6JXE1"/>
<keyword evidence="2" id="KW-1003">Cell membrane</keyword>
<dbReference type="PANTHER" id="PTHR42770:SF11">
    <property type="entry name" value="INNER MEMBRANE TRANSPORT PROTEIN YBAT"/>
    <property type="match status" value="1"/>
</dbReference>
<keyword evidence="3 6" id="KW-0812">Transmembrane</keyword>
<feature type="transmembrane region" description="Helical" evidence="6">
    <location>
        <begin position="230"/>
        <end position="254"/>
    </location>
</feature>
<feature type="transmembrane region" description="Helical" evidence="6">
    <location>
        <begin position="380"/>
        <end position="399"/>
    </location>
</feature>
<dbReference type="Pfam" id="PF13520">
    <property type="entry name" value="AA_permease_2"/>
    <property type="match status" value="1"/>
</dbReference>